<dbReference type="GO" id="GO:0016740">
    <property type="term" value="F:transferase activity"/>
    <property type="evidence" value="ECO:0007669"/>
    <property type="project" value="UniProtKB-KW"/>
</dbReference>
<gene>
    <name evidence="2" type="ORF">UR38_C0001G0084</name>
</gene>
<dbReference type="PANTHER" id="PTHR43630:SF2">
    <property type="entry name" value="GLYCOSYLTRANSFERASE"/>
    <property type="match status" value="1"/>
</dbReference>
<comment type="caution">
    <text evidence="2">The sequence shown here is derived from an EMBL/GenBank/DDBJ whole genome shotgun (WGS) entry which is preliminary data.</text>
</comment>
<dbReference type="PANTHER" id="PTHR43630">
    <property type="entry name" value="POLY-BETA-1,6-N-ACETYL-D-GLUCOSAMINE SYNTHASE"/>
    <property type="match status" value="1"/>
</dbReference>
<organism evidence="2 3">
    <name type="scientific">Candidatus Woesebacteria bacterium GW2011_GWA2_33_28</name>
    <dbReference type="NCBI Taxonomy" id="1618561"/>
    <lineage>
        <taxon>Bacteria</taxon>
        <taxon>Candidatus Woeseibacteriota</taxon>
    </lineage>
</organism>
<proteinExistence type="predicted"/>
<dbReference type="InterPro" id="IPR029044">
    <property type="entry name" value="Nucleotide-diphossugar_trans"/>
</dbReference>
<dbReference type="Gene3D" id="3.90.550.10">
    <property type="entry name" value="Spore Coat Polysaccharide Biosynthesis Protein SpsA, Chain A"/>
    <property type="match status" value="1"/>
</dbReference>
<dbReference type="InterPro" id="IPR001173">
    <property type="entry name" value="Glyco_trans_2-like"/>
</dbReference>
<dbReference type="SUPFAM" id="SSF53448">
    <property type="entry name" value="Nucleotide-diphospho-sugar transferases"/>
    <property type="match status" value="1"/>
</dbReference>
<evidence type="ECO:0000259" key="1">
    <source>
        <dbReference type="Pfam" id="PF00535"/>
    </source>
</evidence>
<sequence length="287" mass="34199">MNKISVVYCSHNEELNIEESIKSIKDFADEIIFVDLESTDRTVEIAKRMGAKIYKHENLSFVEPVRNFGILKTTGDWILILDPDEKLTESLKKLLKEEIKDPRADFYRIPRKNIIFGKWMKHTGWWPDFNIRFFKNGHVSWNEIIHSVPMTKGKGFDLVAKEDLAIIHNNYTSLDSYVEKMFRYSKVQAAELIKGSYKFSWQDLIRKPLSEFLSRFFAREGYKDGIHGLILSLLQSFSEFFVYLRVWESLKYKEVEIDKKEFNSVIKSFVNDIKWWMRKEFSWLKFL</sequence>
<dbReference type="Proteomes" id="UP000033995">
    <property type="component" value="Unassembled WGS sequence"/>
</dbReference>
<protein>
    <submittedName>
        <fullName evidence="2">Glycosyl transferase family 2</fullName>
    </submittedName>
</protein>
<evidence type="ECO:0000313" key="3">
    <source>
        <dbReference type="Proteomes" id="UP000033995"/>
    </source>
</evidence>
<dbReference type="CDD" id="cd02511">
    <property type="entry name" value="Beta4Glucosyltransferase"/>
    <property type="match status" value="1"/>
</dbReference>
<feature type="domain" description="Glycosyltransferase 2-like" evidence="1">
    <location>
        <begin position="5"/>
        <end position="133"/>
    </location>
</feature>
<keyword evidence="2" id="KW-0808">Transferase</keyword>
<name>A0A0F9ZV32_9BACT</name>
<reference evidence="2 3" key="1">
    <citation type="journal article" date="2015" name="Nature">
        <title>rRNA introns, odd ribosomes, and small enigmatic genomes across a large radiation of phyla.</title>
        <authorList>
            <person name="Brown C.T."/>
            <person name="Hug L.A."/>
            <person name="Thomas B.C."/>
            <person name="Sharon I."/>
            <person name="Castelle C.J."/>
            <person name="Singh A."/>
            <person name="Wilkins M.J."/>
            <person name="Williams K.H."/>
            <person name="Banfield J.F."/>
        </authorList>
    </citation>
    <scope>NUCLEOTIDE SEQUENCE [LARGE SCALE GENOMIC DNA]</scope>
</reference>
<accession>A0A0F9ZV32</accession>
<evidence type="ECO:0000313" key="2">
    <source>
        <dbReference type="EMBL" id="KKP48288.1"/>
    </source>
</evidence>
<dbReference type="Pfam" id="PF00535">
    <property type="entry name" value="Glycos_transf_2"/>
    <property type="match status" value="1"/>
</dbReference>
<dbReference type="AlphaFoldDB" id="A0A0F9ZV32"/>
<dbReference type="EMBL" id="LBOZ01000001">
    <property type="protein sequence ID" value="KKP48288.1"/>
    <property type="molecule type" value="Genomic_DNA"/>
</dbReference>